<dbReference type="InterPro" id="IPR036390">
    <property type="entry name" value="WH_DNA-bd_sf"/>
</dbReference>
<name>A0A0R1H7M5_9LACO</name>
<dbReference type="InterPro" id="IPR000835">
    <property type="entry name" value="HTH_MarR-typ"/>
</dbReference>
<dbReference type="Proteomes" id="UP000051461">
    <property type="component" value="Unassembled WGS sequence"/>
</dbReference>
<accession>A0A0R1H7M5</accession>
<dbReference type="Pfam" id="PF12802">
    <property type="entry name" value="MarR_2"/>
    <property type="match status" value="1"/>
</dbReference>
<proteinExistence type="predicted"/>
<organism evidence="5 6">
    <name type="scientific">Loigolactobacillus bifermentans DSM 20003</name>
    <dbReference type="NCBI Taxonomy" id="1423726"/>
    <lineage>
        <taxon>Bacteria</taxon>
        <taxon>Bacillati</taxon>
        <taxon>Bacillota</taxon>
        <taxon>Bacilli</taxon>
        <taxon>Lactobacillales</taxon>
        <taxon>Lactobacillaceae</taxon>
        <taxon>Loigolactobacillus</taxon>
    </lineage>
</organism>
<keyword evidence="3" id="KW-0804">Transcription</keyword>
<dbReference type="AlphaFoldDB" id="A0A0R1H7M5"/>
<keyword evidence="2" id="KW-0238">DNA-binding</keyword>
<keyword evidence="1" id="KW-0805">Transcription regulation</keyword>
<evidence type="ECO:0000256" key="3">
    <source>
        <dbReference type="ARBA" id="ARBA00023163"/>
    </source>
</evidence>
<keyword evidence="6" id="KW-1185">Reference proteome</keyword>
<reference evidence="5 6" key="1">
    <citation type="journal article" date="2015" name="Genome Announc.">
        <title>Expanding the biotechnology potential of lactobacilli through comparative genomics of 213 strains and associated genera.</title>
        <authorList>
            <person name="Sun Z."/>
            <person name="Harris H.M."/>
            <person name="McCann A."/>
            <person name="Guo C."/>
            <person name="Argimon S."/>
            <person name="Zhang W."/>
            <person name="Yang X."/>
            <person name="Jeffery I.B."/>
            <person name="Cooney J.C."/>
            <person name="Kagawa T.F."/>
            <person name="Liu W."/>
            <person name="Song Y."/>
            <person name="Salvetti E."/>
            <person name="Wrobel A."/>
            <person name="Rasinkangas P."/>
            <person name="Parkhill J."/>
            <person name="Rea M.C."/>
            <person name="O'Sullivan O."/>
            <person name="Ritari J."/>
            <person name="Douillard F.P."/>
            <person name="Paul Ross R."/>
            <person name="Yang R."/>
            <person name="Briner A.E."/>
            <person name="Felis G.E."/>
            <person name="de Vos W.M."/>
            <person name="Barrangou R."/>
            <person name="Klaenhammer T.R."/>
            <person name="Caufield P.W."/>
            <person name="Cui Y."/>
            <person name="Zhang H."/>
            <person name="O'Toole P.W."/>
        </authorList>
    </citation>
    <scope>NUCLEOTIDE SEQUENCE [LARGE SCALE GENOMIC DNA]</scope>
    <source>
        <strain evidence="5 6">DSM 20003</strain>
    </source>
</reference>
<dbReference type="GO" id="GO:0003700">
    <property type="term" value="F:DNA-binding transcription factor activity"/>
    <property type="evidence" value="ECO:0007669"/>
    <property type="project" value="InterPro"/>
</dbReference>
<dbReference type="RefSeq" id="WP_155797796.1">
    <property type="nucleotide sequence ID" value="NZ_AZDA01000033.1"/>
</dbReference>
<feature type="domain" description="HTH marR-type" evidence="4">
    <location>
        <begin position="1"/>
        <end position="132"/>
    </location>
</feature>
<dbReference type="InterPro" id="IPR036388">
    <property type="entry name" value="WH-like_DNA-bd_sf"/>
</dbReference>
<gene>
    <name evidence="5" type="ORF">FC07_GL002188</name>
</gene>
<dbReference type="SMART" id="SM00347">
    <property type="entry name" value="HTH_MARR"/>
    <property type="match status" value="1"/>
</dbReference>
<evidence type="ECO:0000313" key="6">
    <source>
        <dbReference type="Proteomes" id="UP000051461"/>
    </source>
</evidence>
<dbReference type="EMBL" id="AZDA01000033">
    <property type="protein sequence ID" value="KRK39873.1"/>
    <property type="molecule type" value="Genomic_DNA"/>
</dbReference>
<dbReference type="PANTHER" id="PTHR42756">
    <property type="entry name" value="TRANSCRIPTIONAL REGULATOR, MARR"/>
    <property type="match status" value="1"/>
</dbReference>
<dbReference type="STRING" id="1423726.FC07_GL002188"/>
<dbReference type="OrthoDB" id="384891at2"/>
<dbReference type="PROSITE" id="PS50995">
    <property type="entry name" value="HTH_MARR_2"/>
    <property type="match status" value="1"/>
</dbReference>
<evidence type="ECO:0000256" key="2">
    <source>
        <dbReference type="ARBA" id="ARBA00023125"/>
    </source>
</evidence>
<sequence length="138" mass="15601">MDYGKLLKHATNQMNKGMDAYAKQFDLTGTQMSIIDFIGNQQQVLQRDIEAEFNIQRSTATVALQRMEKRGLVVRQPAATDGRQKTVVLTAKAQQLHQVVSQYIAKQQNAMNAAFTPAECETFVRMLQYFITLNSSQP</sequence>
<comment type="caution">
    <text evidence="5">The sequence shown here is derived from an EMBL/GenBank/DDBJ whole genome shotgun (WGS) entry which is preliminary data.</text>
</comment>
<dbReference type="PATRIC" id="fig|1423726.3.peg.2273"/>
<dbReference type="SUPFAM" id="SSF46785">
    <property type="entry name" value="Winged helix' DNA-binding domain"/>
    <property type="match status" value="1"/>
</dbReference>
<evidence type="ECO:0000259" key="4">
    <source>
        <dbReference type="PROSITE" id="PS50995"/>
    </source>
</evidence>
<evidence type="ECO:0000313" key="5">
    <source>
        <dbReference type="EMBL" id="KRK39873.1"/>
    </source>
</evidence>
<dbReference type="Gene3D" id="1.10.10.10">
    <property type="entry name" value="Winged helix-like DNA-binding domain superfamily/Winged helix DNA-binding domain"/>
    <property type="match status" value="1"/>
</dbReference>
<dbReference type="GO" id="GO:0003677">
    <property type="term" value="F:DNA binding"/>
    <property type="evidence" value="ECO:0007669"/>
    <property type="project" value="UniProtKB-KW"/>
</dbReference>
<protein>
    <recommendedName>
        <fullName evidence="4">HTH marR-type domain-containing protein</fullName>
    </recommendedName>
</protein>
<dbReference type="PANTHER" id="PTHR42756:SF1">
    <property type="entry name" value="TRANSCRIPTIONAL REPRESSOR OF EMRAB OPERON"/>
    <property type="match status" value="1"/>
</dbReference>
<evidence type="ECO:0000256" key="1">
    <source>
        <dbReference type="ARBA" id="ARBA00023015"/>
    </source>
</evidence>